<dbReference type="OrthoDB" id="3232569at2"/>
<dbReference type="AlphaFoldDB" id="A0A2V1HXD0"/>
<organism evidence="1 2">
    <name type="scientific">Amnibacterium flavum</name>
    <dbReference type="NCBI Taxonomy" id="2173173"/>
    <lineage>
        <taxon>Bacteria</taxon>
        <taxon>Bacillati</taxon>
        <taxon>Actinomycetota</taxon>
        <taxon>Actinomycetes</taxon>
        <taxon>Micrococcales</taxon>
        <taxon>Microbacteriaceae</taxon>
        <taxon>Amnibacterium</taxon>
    </lineage>
</organism>
<name>A0A2V1HXD0_9MICO</name>
<reference evidence="1 2" key="1">
    <citation type="submission" date="2018-05" db="EMBL/GenBank/DDBJ databases">
        <title>Amnibacterium sp. M8JJ-5, whole genome shotgun sequence.</title>
        <authorList>
            <person name="Tuo L."/>
        </authorList>
    </citation>
    <scope>NUCLEOTIDE SEQUENCE [LARGE SCALE GENOMIC DNA]</scope>
    <source>
        <strain evidence="1 2">M8JJ-5</strain>
    </source>
</reference>
<sequence>MAQEKWFVDGPRVIDVEHVRRLKVGLIGGEITIIGHDDPGARVEVHSVSGKPLAVSIDGDRLEIDHPQIGWDNFLDVFGAFRDRARADVTVMVPHSVALKLGVVRASVLVSRLIGDASISTVTGEVVLDSHRGDAQFNAVSGEVSVRAHVGGISVNTVSGDVTASGEISRFACDSVSGAVFLDMVGFPESVATNSVTGGVTARFEPDVPLRYRISTATGRLQLDDEHITGLRGEYVSSKGAAPGAQAVDFRANSVSGSISVLHGIHA</sequence>
<evidence type="ECO:0000313" key="1">
    <source>
        <dbReference type="EMBL" id="PVZ95287.1"/>
    </source>
</evidence>
<comment type="caution">
    <text evidence="1">The sequence shown here is derived from an EMBL/GenBank/DDBJ whole genome shotgun (WGS) entry which is preliminary data.</text>
</comment>
<dbReference type="EMBL" id="QEOP01000001">
    <property type="protein sequence ID" value="PVZ95287.1"/>
    <property type="molecule type" value="Genomic_DNA"/>
</dbReference>
<evidence type="ECO:0008006" key="3">
    <source>
        <dbReference type="Google" id="ProtNLM"/>
    </source>
</evidence>
<dbReference type="RefSeq" id="WP_116755024.1">
    <property type="nucleotide sequence ID" value="NZ_JBHUEX010000001.1"/>
</dbReference>
<accession>A0A2V1HXD0</accession>
<keyword evidence="2" id="KW-1185">Reference proteome</keyword>
<dbReference type="Proteomes" id="UP000244893">
    <property type="component" value="Unassembled WGS sequence"/>
</dbReference>
<gene>
    <name evidence="1" type="ORF">DDQ50_01820</name>
</gene>
<protein>
    <recommendedName>
        <fullName evidence="3">Adhesin domain-containing protein</fullName>
    </recommendedName>
</protein>
<proteinExistence type="predicted"/>
<evidence type="ECO:0000313" key="2">
    <source>
        <dbReference type="Proteomes" id="UP000244893"/>
    </source>
</evidence>